<protein>
    <submittedName>
        <fullName evidence="1">Uncharacterized protein</fullName>
    </submittedName>
</protein>
<evidence type="ECO:0000313" key="1">
    <source>
        <dbReference type="EMBL" id="MCS0628027.1"/>
    </source>
</evidence>
<accession>A0ABT2BSC9</accession>
<reference evidence="1" key="1">
    <citation type="submission" date="2022-08" db="EMBL/GenBank/DDBJ databases">
        <title>Reclassification of Massilia species as members of the genera Telluria, Duganella, Pseudoduganella, Mokoshia gen. nov. and Zemynaea gen. nov. using orthogonal and non-orthogonal genome-based approaches.</title>
        <authorList>
            <person name="Bowman J.P."/>
        </authorList>
    </citation>
    <scope>NUCLEOTIDE SEQUENCE</scope>
    <source>
        <strain evidence="1">LMG 11547</strain>
    </source>
</reference>
<dbReference type="EMBL" id="JANUHC010000001">
    <property type="protein sequence ID" value="MCS0628027.1"/>
    <property type="molecule type" value="Genomic_DNA"/>
</dbReference>
<sequence length="59" mass="6054">MTQATHPRAGITLADVAAVSPALAHITQTAIVGDLWSRPGLAPSEIPELVTHLATRSAA</sequence>
<organism evidence="1 2">
    <name type="scientific">Telluria mixta</name>
    <dbReference type="NCBI Taxonomy" id="34071"/>
    <lineage>
        <taxon>Bacteria</taxon>
        <taxon>Pseudomonadati</taxon>
        <taxon>Pseudomonadota</taxon>
        <taxon>Betaproteobacteria</taxon>
        <taxon>Burkholderiales</taxon>
        <taxon>Oxalobacteraceae</taxon>
        <taxon>Telluria group</taxon>
        <taxon>Telluria</taxon>
    </lineage>
</organism>
<dbReference type="Proteomes" id="UP001165263">
    <property type="component" value="Unassembled WGS sequence"/>
</dbReference>
<gene>
    <name evidence="1" type="ORF">NX786_01540</name>
</gene>
<proteinExistence type="predicted"/>
<dbReference type="RefSeq" id="WP_259447283.1">
    <property type="nucleotide sequence ID" value="NZ_CP119520.1"/>
</dbReference>
<comment type="caution">
    <text evidence="1">The sequence shown here is derived from an EMBL/GenBank/DDBJ whole genome shotgun (WGS) entry which is preliminary data.</text>
</comment>
<name>A0ABT2BSC9_9BURK</name>
<keyword evidence="2" id="KW-1185">Reference proteome</keyword>
<evidence type="ECO:0000313" key="2">
    <source>
        <dbReference type="Proteomes" id="UP001165263"/>
    </source>
</evidence>